<comment type="catalytic activity">
    <reaction evidence="1">
        <text>[protein]-peptidylproline (omega=180) = [protein]-peptidylproline (omega=0)</text>
        <dbReference type="Rhea" id="RHEA:16237"/>
        <dbReference type="Rhea" id="RHEA-COMP:10747"/>
        <dbReference type="Rhea" id="RHEA-COMP:10748"/>
        <dbReference type="ChEBI" id="CHEBI:83833"/>
        <dbReference type="ChEBI" id="CHEBI:83834"/>
        <dbReference type="EC" id="5.2.1.8"/>
    </reaction>
</comment>
<reference evidence="8 9" key="1">
    <citation type="submission" date="2016-11" db="EMBL/GenBank/DDBJ databases">
        <title>Draft Genome Sequences of Nine Cyanobacterial Strains from Diverse Habitats.</title>
        <authorList>
            <person name="Zhu T."/>
            <person name="Hou S."/>
            <person name="Lu X."/>
            <person name="Hess W.R."/>
        </authorList>
    </citation>
    <scope>NUCLEOTIDE SEQUENCE [LARGE SCALE GENOMIC DNA]</scope>
    <source>
        <strain evidence="8 9">NIES-593</strain>
    </source>
</reference>
<evidence type="ECO:0000313" key="9">
    <source>
        <dbReference type="Proteomes" id="UP000186868"/>
    </source>
</evidence>
<dbReference type="AlphaFoldDB" id="A0A1U7HA21"/>
<evidence type="ECO:0000256" key="3">
    <source>
        <dbReference type="ARBA" id="ARBA00022729"/>
    </source>
</evidence>
<comment type="caution">
    <text evidence="8">The sequence shown here is derived from an EMBL/GenBank/DDBJ whole genome shotgun (WGS) entry which is preliminary data.</text>
</comment>
<keyword evidence="9" id="KW-1185">Reference proteome</keyword>
<dbReference type="InterPro" id="IPR000297">
    <property type="entry name" value="PPIase_PpiC"/>
</dbReference>
<evidence type="ECO:0000256" key="1">
    <source>
        <dbReference type="ARBA" id="ARBA00000971"/>
    </source>
</evidence>
<protein>
    <recommendedName>
        <fullName evidence="2">peptidylprolyl isomerase</fullName>
        <ecNumber evidence="2">5.2.1.8</ecNumber>
    </recommendedName>
</protein>
<name>A0A1U7HA21_9CYAN</name>
<keyword evidence="4 6" id="KW-0697">Rotamase</keyword>
<evidence type="ECO:0000256" key="4">
    <source>
        <dbReference type="ARBA" id="ARBA00023110"/>
    </source>
</evidence>
<dbReference type="SUPFAM" id="SSF54534">
    <property type="entry name" value="FKBP-like"/>
    <property type="match status" value="1"/>
</dbReference>
<dbReference type="GO" id="GO:0003755">
    <property type="term" value="F:peptidyl-prolyl cis-trans isomerase activity"/>
    <property type="evidence" value="ECO:0007669"/>
    <property type="project" value="UniProtKB-KW"/>
</dbReference>
<dbReference type="InterPro" id="IPR046357">
    <property type="entry name" value="PPIase_dom_sf"/>
</dbReference>
<keyword evidence="3" id="KW-0732">Signal</keyword>
<accession>A0A1U7HA21</accession>
<feature type="domain" description="PpiC" evidence="7">
    <location>
        <begin position="119"/>
        <end position="210"/>
    </location>
</feature>
<evidence type="ECO:0000313" key="8">
    <source>
        <dbReference type="EMBL" id="OKH20442.1"/>
    </source>
</evidence>
<evidence type="ECO:0000259" key="7">
    <source>
        <dbReference type="PROSITE" id="PS50198"/>
    </source>
</evidence>
<organism evidence="8 9">
    <name type="scientific">Hydrococcus rivularis NIES-593</name>
    <dbReference type="NCBI Taxonomy" id="1921803"/>
    <lineage>
        <taxon>Bacteria</taxon>
        <taxon>Bacillati</taxon>
        <taxon>Cyanobacteriota</taxon>
        <taxon>Cyanophyceae</taxon>
        <taxon>Pleurocapsales</taxon>
        <taxon>Hydrococcaceae</taxon>
        <taxon>Hydrococcus</taxon>
    </lineage>
</organism>
<dbReference type="STRING" id="1921803.NIES593_18875"/>
<dbReference type="InterPro" id="IPR027304">
    <property type="entry name" value="Trigger_fact/SurA_dom_sf"/>
</dbReference>
<dbReference type="Gene3D" id="1.10.4030.10">
    <property type="entry name" value="Porin chaperone SurA, peptide-binding domain"/>
    <property type="match status" value="1"/>
</dbReference>
<keyword evidence="5 6" id="KW-0413">Isomerase</keyword>
<dbReference type="PANTHER" id="PTHR47245">
    <property type="entry name" value="PEPTIDYLPROLYL ISOMERASE"/>
    <property type="match status" value="1"/>
</dbReference>
<sequence length="254" mass="30152">MANDLTASIELIEIVDHLKKNIQLKEACNKILYQRIVNRAARERNLVVTPEEIQAEANRQRREKRLEKAADTFAWLTEEKITPEDWEAGIRDRILTKKLAESLFSKEVEKLFAQNRLNFEQVLLYQLVVPYERLAWEIFYQIEEEEMSFYQAAHLYDIDERRRHQCGYEGKLYRWSLKPDLAAVIFNARAREVINPIKTEQGYHLLLVEEFIPAELTPEIYQEIIDKMFAEWLASELNYLLHNSSEQQYATQAQ</sequence>
<dbReference type="Pfam" id="PF00639">
    <property type="entry name" value="Rotamase"/>
    <property type="match status" value="1"/>
</dbReference>
<evidence type="ECO:0000256" key="2">
    <source>
        <dbReference type="ARBA" id="ARBA00013194"/>
    </source>
</evidence>
<evidence type="ECO:0000256" key="5">
    <source>
        <dbReference type="ARBA" id="ARBA00023235"/>
    </source>
</evidence>
<dbReference type="InterPro" id="IPR050245">
    <property type="entry name" value="PrsA_foldase"/>
</dbReference>
<dbReference type="PROSITE" id="PS50198">
    <property type="entry name" value="PPIC_PPIASE_2"/>
    <property type="match status" value="1"/>
</dbReference>
<proteinExistence type="predicted"/>
<gene>
    <name evidence="8" type="ORF">NIES593_18875</name>
</gene>
<dbReference type="Proteomes" id="UP000186868">
    <property type="component" value="Unassembled WGS sequence"/>
</dbReference>
<dbReference type="SUPFAM" id="SSF109998">
    <property type="entry name" value="Triger factor/SurA peptide-binding domain-like"/>
    <property type="match status" value="1"/>
</dbReference>
<dbReference type="EMBL" id="MRCB01000030">
    <property type="protein sequence ID" value="OKH20442.1"/>
    <property type="molecule type" value="Genomic_DNA"/>
</dbReference>
<dbReference type="RefSeq" id="WP_073601057.1">
    <property type="nucleotide sequence ID" value="NZ_MRCB01000030.1"/>
</dbReference>
<dbReference type="Gene3D" id="3.10.50.40">
    <property type="match status" value="1"/>
</dbReference>
<dbReference type="EC" id="5.2.1.8" evidence="2"/>
<dbReference type="OrthoDB" id="530022at2"/>
<evidence type="ECO:0000256" key="6">
    <source>
        <dbReference type="PROSITE-ProRule" id="PRU00278"/>
    </source>
</evidence>
<dbReference type="PANTHER" id="PTHR47245:SF1">
    <property type="entry name" value="FOLDASE PROTEIN PRSA"/>
    <property type="match status" value="1"/>
</dbReference>